<dbReference type="HAMAP" id="MF_01940">
    <property type="entry name" value="RNA_CPDase"/>
    <property type="match status" value="1"/>
</dbReference>
<dbReference type="GO" id="GO:0016874">
    <property type="term" value="F:ligase activity"/>
    <property type="evidence" value="ECO:0007669"/>
    <property type="project" value="UniProtKB-KW"/>
</dbReference>
<comment type="function">
    <text evidence="2">Hydrolyzes RNA 2',3'-cyclic phosphodiester to an RNA 2'-phosphomonoester.</text>
</comment>
<dbReference type="STRING" id="1123380.SAMN02745199_1615"/>
<dbReference type="PANTHER" id="PTHR35561">
    <property type="entry name" value="RNA 2',3'-CYCLIC PHOSPHODIESTERASE"/>
    <property type="match status" value="1"/>
</dbReference>
<sequence length="190" mass="21976">MRTFIALDINSEVNEIANETISKLMRMGFKASWVKPENMHLTLFFLGDVKEALVETLANRLQKRLAGFPSFSFDVSGFGYFRFKNRPRVFFLKVVQNKALQTLYLEMRSEMKKLRMSFEDQGNFVPHITLGRVKFSPEKWESLVEGITTPKITVPVDSVTIYSSTLTPAGPIYKWLYRIKFEGGLMKNEQ</sequence>
<dbReference type="GO" id="GO:0004113">
    <property type="term" value="F:2',3'-cyclic-nucleotide 3'-phosphodiesterase activity"/>
    <property type="evidence" value="ECO:0007669"/>
    <property type="project" value="InterPro"/>
</dbReference>
<evidence type="ECO:0000313" key="4">
    <source>
        <dbReference type="EMBL" id="SHH57867.1"/>
    </source>
</evidence>
<evidence type="ECO:0000256" key="2">
    <source>
        <dbReference type="HAMAP-Rule" id="MF_01940"/>
    </source>
</evidence>
<keyword evidence="1 2" id="KW-0378">Hydrolase</keyword>
<keyword evidence="5" id="KW-1185">Reference proteome</keyword>
<protein>
    <recommendedName>
        <fullName evidence="2">RNA 2',3'-cyclic phosphodiesterase</fullName>
        <shortName evidence="2">RNA 2',3'-CPDase</shortName>
        <ecNumber evidence="2">3.1.4.58</ecNumber>
    </recommendedName>
</protein>
<evidence type="ECO:0000256" key="1">
    <source>
        <dbReference type="ARBA" id="ARBA00022801"/>
    </source>
</evidence>
<dbReference type="InterPro" id="IPR009097">
    <property type="entry name" value="Cyclic_Pdiesterase"/>
</dbReference>
<dbReference type="NCBIfam" id="TIGR02258">
    <property type="entry name" value="2_5_ligase"/>
    <property type="match status" value="1"/>
</dbReference>
<feature type="short sequence motif" description="HXTX 2" evidence="2">
    <location>
        <begin position="127"/>
        <end position="130"/>
    </location>
</feature>
<dbReference type="EMBL" id="FQXN01000008">
    <property type="protein sequence ID" value="SHH57867.1"/>
    <property type="molecule type" value="Genomic_DNA"/>
</dbReference>
<organism evidence="4 5">
    <name type="scientific">Thermosipho atlanticus DSM 15807</name>
    <dbReference type="NCBI Taxonomy" id="1123380"/>
    <lineage>
        <taxon>Bacteria</taxon>
        <taxon>Thermotogati</taxon>
        <taxon>Thermotogota</taxon>
        <taxon>Thermotogae</taxon>
        <taxon>Thermotogales</taxon>
        <taxon>Fervidobacteriaceae</taxon>
        <taxon>Thermosipho</taxon>
    </lineage>
</organism>
<reference evidence="5" key="1">
    <citation type="submission" date="2016-11" db="EMBL/GenBank/DDBJ databases">
        <authorList>
            <person name="Varghese N."/>
            <person name="Submissions S."/>
        </authorList>
    </citation>
    <scope>NUCLEOTIDE SEQUENCE [LARGE SCALE GENOMIC DNA]</scope>
    <source>
        <strain evidence="5">DSM 15807</strain>
    </source>
</reference>
<dbReference type="GO" id="GO:0008664">
    <property type="term" value="F:RNA 2',3'-cyclic 3'-phosphodiesterase activity"/>
    <property type="evidence" value="ECO:0007669"/>
    <property type="project" value="UniProtKB-EC"/>
</dbReference>
<evidence type="ECO:0000259" key="3">
    <source>
        <dbReference type="Pfam" id="PF02834"/>
    </source>
</evidence>
<dbReference type="OrthoDB" id="9789350at2"/>
<dbReference type="Gene3D" id="3.90.1140.10">
    <property type="entry name" value="Cyclic phosphodiesterase"/>
    <property type="match status" value="1"/>
</dbReference>
<feature type="short sequence motif" description="HXTX 1" evidence="2">
    <location>
        <begin position="40"/>
        <end position="43"/>
    </location>
</feature>
<name>A0A1M5U4A9_9BACT</name>
<dbReference type="RefSeq" id="WP_073073960.1">
    <property type="nucleotide sequence ID" value="NZ_FQXN01000008.1"/>
</dbReference>
<feature type="active site" description="Proton donor" evidence="2">
    <location>
        <position position="40"/>
    </location>
</feature>
<dbReference type="Pfam" id="PF02834">
    <property type="entry name" value="LigT_PEase"/>
    <property type="match status" value="2"/>
</dbReference>
<dbReference type="AlphaFoldDB" id="A0A1M5U4A9"/>
<dbReference type="SUPFAM" id="SSF55144">
    <property type="entry name" value="LigT-like"/>
    <property type="match status" value="1"/>
</dbReference>
<feature type="domain" description="Phosphoesterase HXTX" evidence="3">
    <location>
        <begin position="10"/>
        <end position="90"/>
    </location>
</feature>
<dbReference type="InterPro" id="IPR004175">
    <property type="entry name" value="RNA_CPDase"/>
</dbReference>
<comment type="similarity">
    <text evidence="2">Belongs to the 2H phosphoesterase superfamily. ThpR family.</text>
</comment>
<evidence type="ECO:0000313" key="5">
    <source>
        <dbReference type="Proteomes" id="UP000242592"/>
    </source>
</evidence>
<dbReference type="InterPro" id="IPR014051">
    <property type="entry name" value="Phosphoesterase_HXTX"/>
</dbReference>
<dbReference type="EC" id="3.1.4.58" evidence="2"/>
<proteinExistence type="inferred from homology"/>
<accession>A0A1M5U4A9</accession>
<keyword evidence="4" id="KW-0436">Ligase</keyword>
<feature type="active site" description="Proton acceptor" evidence="2">
    <location>
        <position position="127"/>
    </location>
</feature>
<dbReference type="PANTHER" id="PTHR35561:SF1">
    <property type="entry name" value="RNA 2',3'-CYCLIC PHOSPHODIESTERASE"/>
    <property type="match status" value="1"/>
</dbReference>
<comment type="catalytic activity">
    <reaction evidence="2">
        <text>a 3'-end 2',3'-cyclophospho-ribonucleotide-RNA + H2O = a 3'-end 2'-phospho-ribonucleotide-RNA + H(+)</text>
        <dbReference type="Rhea" id="RHEA:11828"/>
        <dbReference type="Rhea" id="RHEA-COMP:10464"/>
        <dbReference type="Rhea" id="RHEA-COMP:17353"/>
        <dbReference type="ChEBI" id="CHEBI:15377"/>
        <dbReference type="ChEBI" id="CHEBI:15378"/>
        <dbReference type="ChEBI" id="CHEBI:83064"/>
        <dbReference type="ChEBI" id="CHEBI:173113"/>
        <dbReference type="EC" id="3.1.4.58"/>
    </reaction>
</comment>
<gene>
    <name evidence="4" type="ORF">SAMN02745199_1615</name>
</gene>
<dbReference type="Proteomes" id="UP000242592">
    <property type="component" value="Unassembled WGS sequence"/>
</dbReference>
<feature type="domain" description="Phosphoesterase HXTX" evidence="3">
    <location>
        <begin position="98"/>
        <end position="173"/>
    </location>
</feature>